<evidence type="ECO:0000256" key="8">
    <source>
        <dbReference type="ARBA" id="ARBA00022536"/>
    </source>
</evidence>
<dbReference type="SMART" id="SM00069">
    <property type="entry name" value="GLA"/>
    <property type="match status" value="1"/>
</dbReference>
<feature type="active site" description="Charge relay system" evidence="24">
    <location>
        <position position="312"/>
    </location>
</feature>
<dbReference type="PROSITE" id="PS00010">
    <property type="entry name" value="ASX_HYDROXYL"/>
    <property type="match status" value="1"/>
</dbReference>
<organism evidence="31 32">
    <name type="scientific">Triplophysa rosa</name>
    <name type="common">Cave loach</name>
    <dbReference type="NCBI Taxonomy" id="992332"/>
    <lineage>
        <taxon>Eukaryota</taxon>
        <taxon>Metazoa</taxon>
        <taxon>Chordata</taxon>
        <taxon>Craniata</taxon>
        <taxon>Vertebrata</taxon>
        <taxon>Euteleostomi</taxon>
        <taxon>Actinopterygii</taxon>
        <taxon>Neopterygii</taxon>
        <taxon>Teleostei</taxon>
        <taxon>Ostariophysi</taxon>
        <taxon>Cypriniformes</taxon>
        <taxon>Nemacheilidae</taxon>
        <taxon>Triplophysa</taxon>
    </lineage>
</organism>
<dbReference type="SMART" id="SM00179">
    <property type="entry name" value="EGF_CA"/>
    <property type="match status" value="1"/>
</dbReference>
<dbReference type="Pfam" id="PF00089">
    <property type="entry name" value="Trypsin"/>
    <property type="match status" value="1"/>
</dbReference>
<feature type="domain" description="EGF-like" evidence="28">
    <location>
        <begin position="98"/>
        <end position="134"/>
    </location>
</feature>
<evidence type="ECO:0000256" key="7">
    <source>
        <dbReference type="ARBA" id="ARBA00022525"/>
    </source>
</evidence>
<feature type="domain" description="Peptidase S1" evidence="29">
    <location>
        <begin position="270"/>
        <end position="507"/>
    </location>
</feature>
<dbReference type="InterPro" id="IPR043504">
    <property type="entry name" value="Peptidase_S1_PA_chymotrypsin"/>
</dbReference>
<dbReference type="Gene3D" id="4.10.740.10">
    <property type="entry name" value="Coagulation Factor IX"/>
    <property type="match status" value="1"/>
</dbReference>
<dbReference type="Pfam" id="PF00008">
    <property type="entry name" value="EGF"/>
    <property type="match status" value="1"/>
</dbReference>
<feature type="active site" description="Charge relay system" evidence="24">
    <location>
        <position position="362"/>
    </location>
</feature>
<dbReference type="InterPro" id="IPR050442">
    <property type="entry name" value="Peptidase_S1_coag_factors"/>
</dbReference>
<dbReference type="InterPro" id="IPR018097">
    <property type="entry name" value="EGF_Ca-bd_CS"/>
</dbReference>
<evidence type="ECO:0000256" key="19">
    <source>
        <dbReference type="ARBA" id="ARBA00023145"/>
    </source>
</evidence>
<evidence type="ECO:0000256" key="11">
    <source>
        <dbReference type="ARBA" id="ARBA00022696"/>
    </source>
</evidence>
<evidence type="ECO:0000256" key="25">
    <source>
        <dbReference type="PROSITE-ProRule" id="PRU00076"/>
    </source>
</evidence>
<dbReference type="EC" id="3.4.21.22" evidence="4"/>
<dbReference type="PROSITE" id="PS50240">
    <property type="entry name" value="TRYPSIN_DOM"/>
    <property type="match status" value="1"/>
</dbReference>
<accession>A0A9W7TR37</accession>
<evidence type="ECO:0000256" key="4">
    <source>
        <dbReference type="ARBA" id="ARBA00012066"/>
    </source>
</evidence>
<protein>
    <recommendedName>
        <fullName evidence="5">Coagulation factor IX</fullName>
        <ecNumber evidence="4">3.4.21.22</ecNumber>
    </recommendedName>
    <alternativeName>
        <fullName evidence="23">Christmas factor</fullName>
    </alternativeName>
</protein>
<dbReference type="PROSITE" id="PS50998">
    <property type="entry name" value="GLA_2"/>
    <property type="match status" value="1"/>
</dbReference>
<dbReference type="SMART" id="SM00181">
    <property type="entry name" value="EGF"/>
    <property type="match status" value="2"/>
</dbReference>
<dbReference type="InterPro" id="IPR000294">
    <property type="entry name" value="GLA_domain"/>
</dbReference>
<keyword evidence="19" id="KW-0865">Zymogen</keyword>
<comment type="catalytic activity">
    <reaction evidence="1">
        <text>Selective cleavage of Arg-|-Ile bond in factor X to form factor Xa.</text>
        <dbReference type="EC" id="3.4.21.22"/>
    </reaction>
</comment>
<comment type="subcellular location">
    <subcellularLocation>
        <location evidence="3">Secreted</location>
    </subcellularLocation>
</comment>
<dbReference type="PANTHER" id="PTHR24278:SF31">
    <property type="entry name" value="COAGULATION FACTOR IX"/>
    <property type="match status" value="1"/>
</dbReference>
<comment type="caution">
    <text evidence="31">The sequence shown here is derived from an EMBL/GenBank/DDBJ whole genome shotgun (WGS) entry which is preliminary data.</text>
</comment>
<dbReference type="Proteomes" id="UP001059041">
    <property type="component" value="Linkage Group LG13"/>
</dbReference>
<proteinExistence type="predicted"/>
<keyword evidence="16" id="KW-0106">Calcium</keyword>
<sequence length="519" mass="57832">MQCPSIIRGKTHIILVLLKDGHITYTKALRSPGIVFLDEEKADSILWRRRRANTGLFEEFLMGNVERECKEEKCVLEEAREAIENDEKTMEFWAGYVDGDQCKSTPCQNRGTCEDQMGTYTCNCLRGFVGQNCEIVTARQCDVDNGGCDHFCILLESHGAECQCASGYTLMEDGFSCEPIVKFPCGRTTKTAVRSFDNGLTSTINKTAQSSNRTVAFTSSISKTENQTSSTASKQKGSKVIPSFSKLPRWNLDDYLMSPMPTESHPKSRIVGGNPALPGEIPWQVALVSRSKQQVFCGGSILSEGWVITAAHCLVGNRNGSFFVRVGDHDINKIEDTEQNLDVTRSISHPRYAPKLSLYNHDIALLRLRTPIRFTQIVQPICLGPMSFSNSLLQSGSLAMVSGWGRLRFQGQTATVLQKVELPYVDRTVCMESSSDQITHFMFCSGYSNTPKDACQGDSGGPHAMRYHNTWFLTGIVSWGEECAKKGKYGVYTQVGNYYRWIQYVMGVAKETLLVNVDE</sequence>
<dbReference type="PRINTS" id="PR00001">
    <property type="entry name" value="GLABLOOD"/>
</dbReference>
<dbReference type="GO" id="GO:0007596">
    <property type="term" value="P:blood coagulation"/>
    <property type="evidence" value="ECO:0007669"/>
    <property type="project" value="UniProtKB-KW"/>
</dbReference>
<evidence type="ECO:0000256" key="27">
    <source>
        <dbReference type="SAM" id="Coils"/>
    </source>
</evidence>
<dbReference type="InterPro" id="IPR001314">
    <property type="entry name" value="Peptidase_S1A"/>
</dbReference>
<evidence type="ECO:0000259" key="29">
    <source>
        <dbReference type="PROSITE" id="PS50240"/>
    </source>
</evidence>
<dbReference type="SUPFAM" id="SSF57196">
    <property type="entry name" value="EGF/Laminin"/>
    <property type="match status" value="1"/>
</dbReference>
<dbReference type="InterPro" id="IPR017857">
    <property type="entry name" value="Coagulation_fac-like_Gla_dom"/>
</dbReference>
<feature type="active site" description="Charge relay system" evidence="24">
    <location>
        <position position="459"/>
    </location>
</feature>
<dbReference type="FunFam" id="4.10.740.10:FF:000001">
    <property type="entry name" value="vitamin K-dependent protein S"/>
    <property type="match status" value="1"/>
</dbReference>
<keyword evidence="12" id="KW-0479">Metal-binding</keyword>
<evidence type="ECO:0000256" key="1">
    <source>
        <dbReference type="ARBA" id="ARBA00001368"/>
    </source>
</evidence>
<keyword evidence="32" id="KW-1185">Reference proteome</keyword>
<keyword evidence="6" id="KW-0301">Gamma-carboxyglutamic acid</keyword>
<dbReference type="InterPro" id="IPR033116">
    <property type="entry name" value="TRYPSIN_SER"/>
</dbReference>
<dbReference type="PRINTS" id="PR00722">
    <property type="entry name" value="CHYMOTRYPSIN"/>
</dbReference>
<dbReference type="GO" id="GO:0004252">
    <property type="term" value="F:serine-type endopeptidase activity"/>
    <property type="evidence" value="ECO:0007669"/>
    <property type="project" value="UniProtKB-EC"/>
</dbReference>
<evidence type="ECO:0000313" key="31">
    <source>
        <dbReference type="EMBL" id="KAI7801927.1"/>
    </source>
</evidence>
<feature type="disulfide bond" evidence="25">
    <location>
        <begin position="124"/>
        <end position="133"/>
    </location>
</feature>
<evidence type="ECO:0000256" key="10">
    <source>
        <dbReference type="ARBA" id="ARBA00022670"/>
    </source>
</evidence>
<evidence type="ECO:0000256" key="15">
    <source>
        <dbReference type="ARBA" id="ARBA00022825"/>
    </source>
</evidence>
<dbReference type="AlphaFoldDB" id="A0A9W7TR37"/>
<keyword evidence="11" id="KW-0356">Hemostasis</keyword>
<keyword evidence="13" id="KW-0732">Signal</keyword>
<keyword evidence="10 26" id="KW-0645">Protease</keyword>
<evidence type="ECO:0000256" key="21">
    <source>
        <dbReference type="ARBA" id="ARBA00023180"/>
    </source>
</evidence>
<dbReference type="GO" id="GO:0005509">
    <property type="term" value="F:calcium ion binding"/>
    <property type="evidence" value="ECO:0007669"/>
    <property type="project" value="InterPro"/>
</dbReference>
<dbReference type="GO" id="GO:0005615">
    <property type="term" value="C:extracellular space"/>
    <property type="evidence" value="ECO:0007669"/>
    <property type="project" value="TreeGrafter"/>
</dbReference>
<evidence type="ECO:0000256" key="14">
    <source>
        <dbReference type="ARBA" id="ARBA00022801"/>
    </source>
</evidence>
<dbReference type="Pfam" id="PF14670">
    <property type="entry name" value="FXa_inhibition"/>
    <property type="match status" value="1"/>
</dbReference>
<keyword evidence="7" id="KW-0964">Secreted</keyword>
<keyword evidence="17" id="KW-0460">Magnesium</keyword>
<dbReference type="InterPro" id="IPR012224">
    <property type="entry name" value="Pept_S1A_FX"/>
</dbReference>
<dbReference type="PIRSF" id="PIRSF001143">
    <property type="entry name" value="Factor_X"/>
    <property type="match status" value="1"/>
</dbReference>
<dbReference type="GO" id="GO:0006508">
    <property type="term" value="P:proteolysis"/>
    <property type="evidence" value="ECO:0007669"/>
    <property type="project" value="UniProtKB-KW"/>
</dbReference>
<name>A0A9W7TR37_TRIRA</name>
<dbReference type="SUPFAM" id="SSF50494">
    <property type="entry name" value="Trypsin-like serine proteases"/>
    <property type="match status" value="1"/>
</dbReference>
<evidence type="ECO:0000256" key="2">
    <source>
        <dbReference type="ARBA" id="ARBA00002741"/>
    </source>
</evidence>
<dbReference type="CDD" id="cd00054">
    <property type="entry name" value="EGF_CA"/>
    <property type="match status" value="1"/>
</dbReference>
<keyword evidence="8 25" id="KW-0245">EGF-like domain</keyword>
<dbReference type="PROSITE" id="PS50026">
    <property type="entry name" value="EGF_3"/>
    <property type="match status" value="1"/>
</dbReference>
<keyword evidence="20 25" id="KW-1015">Disulfide bond</keyword>
<dbReference type="PROSITE" id="PS00022">
    <property type="entry name" value="EGF_1"/>
    <property type="match status" value="1"/>
</dbReference>
<keyword evidence="18" id="KW-0094">Blood coagulation</keyword>
<keyword evidence="27" id="KW-0175">Coiled coil</keyword>
<evidence type="ECO:0000313" key="32">
    <source>
        <dbReference type="Proteomes" id="UP001059041"/>
    </source>
</evidence>
<evidence type="ECO:0000259" key="30">
    <source>
        <dbReference type="PROSITE" id="PS50998"/>
    </source>
</evidence>
<dbReference type="PROSITE" id="PS00135">
    <property type="entry name" value="TRYPSIN_SER"/>
    <property type="match status" value="1"/>
</dbReference>
<dbReference type="PANTHER" id="PTHR24278">
    <property type="entry name" value="COAGULATION FACTOR"/>
    <property type="match status" value="1"/>
</dbReference>
<comment type="caution">
    <text evidence="25">Lacks conserved residue(s) required for the propagation of feature annotation.</text>
</comment>
<dbReference type="FunFam" id="2.10.25.10:FF:000162">
    <property type="entry name" value="Coagulation factor X (Predicted)"/>
    <property type="match status" value="1"/>
</dbReference>
<feature type="domain" description="Gla" evidence="30">
    <location>
        <begin position="52"/>
        <end position="98"/>
    </location>
</feature>
<dbReference type="InterPro" id="IPR000742">
    <property type="entry name" value="EGF"/>
</dbReference>
<dbReference type="InterPro" id="IPR035972">
    <property type="entry name" value="GLA-like_dom_SF"/>
</dbReference>
<evidence type="ECO:0000259" key="28">
    <source>
        <dbReference type="PROSITE" id="PS50026"/>
    </source>
</evidence>
<evidence type="ECO:0000256" key="26">
    <source>
        <dbReference type="RuleBase" id="RU363034"/>
    </source>
</evidence>
<evidence type="ECO:0000256" key="13">
    <source>
        <dbReference type="ARBA" id="ARBA00022729"/>
    </source>
</evidence>
<reference evidence="31" key="1">
    <citation type="submission" date="2021-02" db="EMBL/GenBank/DDBJ databases">
        <title>Comparative genomics reveals that relaxation of natural selection precedes convergent phenotypic evolution of cavefish.</title>
        <authorList>
            <person name="Peng Z."/>
        </authorList>
    </citation>
    <scope>NUCLEOTIDE SEQUENCE</scope>
    <source>
        <tissue evidence="31">Muscle</tissue>
    </source>
</reference>
<dbReference type="PROSITE" id="PS01186">
    <property type="entry name" value="EGF_2"/>
    <property type="match status" value="1"/>
</dbReference>
<dbReference type="InterPro" id="IPR001881">
    <property type="entry name" value="EGF-like_Ca-bd_dom"/>
</dbReference>
<dbReference type="SUPFAM" id="SSF57630">
    <property type="entry name" value="GLA-domain"/>
    <property type="match status" value="1"/>
</dbReference>
<dbReference type="InterPro" id="IPR001254">
    <property type="entry name" value="Trypsin_dom"/>
</dbReference>
<evidence type="ECO:0000256" key="22">
    <source>
        <dbReference type="ARBA" id="ARBA00023278"/>
    </source>
</evidence>
<evidence type="ECO:0000256" key="12">
    <source>
        <dbReference type="ARBA" id="ARBA00022723"/>
    </source>
</evidence>
<dbReference type="Pfam" id="PF00594">
    <property type="entry name" value="Gla"/>
    <property type="match status" value="1"/>
</dbReference>
<keyword evidence="15 26" id="KW-0720">Serine protease</keyword>
<dbReference type="SMART" id="SM00020">
    <property type="entry name" value="Tryp_SPc"/>
    <property type="match status" value="1"/>
</dbReference>
<dbReference type="PROSITE" id="PS00134">
    <property type="entry name" value="TRYPSIN_HIS"/>
    <property type="match status" value="1"/>
</dbReference>
<evidence type="ECO:0000256" key="20">
    <source>
        <dbReference type="ARBA" id="ARBA00023157"/>
    </source>
</evidence>
<keyword evidence="22" id="KW-0379">Hydroxylation</keyword>
<comment type="function">
    <text evidence="2">Factor IX is a vitamin K-dependent plasma protein that participates in the intrinsic pathway of blood coagulation by converting factor X to its active form in the presence of Ca(2+) ions, phospholipids, and factor VIIIa.</text>
</comment>
<dbReference type="InterPro" id="IPR018114">
    <property type="entry name" value="TRYPSIN_HIS"/>
</dbReference>
<gene>
    <name evidence="31" type="ORF">IRJ41_017833</name>
</gene>
<dbReference type="InterPro" id="IPR009003">
    <property type="entry name" value="Peptidase_S1_PA"/>
</dbReference>
<dbReference type="FunFam" id="2.40.10.10:FF:000120">
    <property type="entry name" value="Putative serine protease"/>
    <property type="match status" value="1"/>
</dbReference>
<evidence type="ECO:0000256" key="16">
    <source>
        <dbReference type="ARBA" id="ARBA00022837"/>
    </source>
</evidence>
<evidence type="ECO:0000256" key="5">
    <source>
        <dbReference type="ARBA" id="ARBA00019454"/>
    </source>
</evidence>
<dbReference type="PROSITE" id="PS00011">
    <property type="entry name" value="GLA_1"/>
    <property type="match status" value="1"/>
</dbReference>
<evidence type="ECO:0000256" key="17">
    <source>
        <dbReference type="ARBA" id="ARBA00022842"/>
    </source>
</evidence>
<keyword evidence="14 26" id="KW-0378">Hydrolase</keyword>
<evidence type="ECO:0000256" key="23">
    <source>
        <dbReference type="ARBA" id="ARBA00031357"/>
    </source>
</evidence>
<dbReference type="InterPro" id="IPR000152">
    <property type="entry name" value="EGF-type_Asp/Asn_hydroxyl_site"/>
</dbReference>
<dbReference type="CDD" id="cd00190">
    <property type="entry name" value="Tryp_SPc"/>
    <property type="match status" value="1"/>
</dbReference>
<evidence type="ECO:0000256" key="9">
    <source>
        <dbReference type="ARBA" id="ARBA00022553"/>
    </source>
</evidence>
<evidence type="ECO:0000256" key="3">
    <source>
        <dbReference type="ARBA" id="ARBA00004613"/>
    </source>
</evidence>
<keyword evidence="9" id="KW-0597">Phosphoprotein</keyword>
<feature type="coiled-coil region" evidence="27">
    <location>
        <begin position="62"/>
        <end position="89"/>
    </location>
</feature>
<dbReference type="PROSITE" id="PS01187">
    <property type="entry name" value="EGF_CA"/>
    <property type="match status" value="1"/>
</dbReference>
<evidence type="ECO:0000256" key="18">
    <source>
        <dbReference type="ARBA" id="ARBA00023084"/>
    </source>
</evidence>
<keyword evidence="21" id="KW-0325">Glycoprotein</keyword>
<dbReference type="PRINTS" id="PR00010">
    <property type="entry name" value="EGFBLOOD"/>
</dbReference>
<dbReference type="Gene3D" id="2.40.10.10">
    <property type="entry name" value="Trypsin-like serine proteases"/>
    <property type="match status" value="2"/>
</dbReference>
<evidence type="ECO:0000256" key="24">
    <source>
        <dbReference type="PIRSR" id="PIRSR001143-1"/>
    </source>
</evidence>
<dbReference type="EMBL" id="JAFHDT010000013">
    <property type="protein sequence ID" value="KAI7801927.1"/>
    <property type="molecule type" value="Genomic_DNA"/>
</dbReference>
<dbReference type="Gene3D" id="2.10.25.10">
    <property type="entry name" value="Laminin"/>
    <property type="match status" value="2"/>
</dbReference>
<evidence type="ECO:0000256" key="6">
    <source>
        <dbReference type="ARBA" id="ARBA00022479"/>
    </source>
</evidence>